<dbReference type="PROSITE" id="PS51371">
    <property type="entry name" value="CBS"/>
    <property type="match status" value="3"/>
</dbReference>
<dbReference type="InterPro" id="IPR051257">
    <property type="entry name" value="Diverse_CBS-Domain"/>
</dbReference>
<evidence type="ECO:0000313" key="6">
    <source>
        <dbReference type="Proteomes" id="UP000729701"/>
    </source>
</evidence>
<feature type="coiled-coil region" evidence="3">
    <location>
        <begin position="249"/>
        <end position="294"/>
    </location>
</feature>
<organism evidence="5 6">
    <name type="scientific">Cyanomargarita calcarea GSE-NOS-MK-12-04C</name>
    <dbReference type="NCBI Taxonomy" id="2839659"/>
    <lineage>
        <taxon>Bacteria</taxon>
        <taxon>Bacillati</taxon>
        <taxon>Cyanobacteriota</taxon>
        <taxon>Cyanophyceae</taxon>
        <taxon>Nostocales</taxon>
        <taxon>Cyanomargaritaceae</taxon>
        <taxon>Cyanomargarita</taxon>
    </lineage>
</organism>
<sequence length="303" mass="34383">MQTSELSLFDQCRNSCVLVVDGSLLLGIITERDIVKLTTFGTDLSAVKVGEVITQEVITLRFSDNNNALTALSLLRQHKIRHLPIVDDEEKLLGIITPNCIRQVLQPMNLLRMRQVSEVMSTNVVRAFPNASVLSLARLMTEHQVSCVVIVEQGIETTDDYPIGIITERDIVQFQAMELNLGQTQAKTVMSTPLLCLHPEDSLWDAHRQMQQRPVRRLVVAGDRGELVGILTQSSFLEVLDPIEMSGLVIALQQQVEECTTELQQINQELQKEINKRQQIEDELRRSHEELEQRILIREIKIC</sequence>
<name>A0A951UTB7_9CYAN</name>
<dbReference type="Pfam" id="PF00571">
    <property type="entry name" value="CBS"/>
    <property type="match status" value="3"/>
</dbReference>
<dbReference type="CDD" id="cd17774">
    <property type="entry name" value="CBS_two-component_sensor_histidine_kinase_repeat2"/>
    <property type="match status" value="1"/>
</dbReference>
<dbReference type="Proteomes" id="UP000729701">
    <property type="component" value="Unassembled WGS sequence"/>
</dbReference>
<feature type="domain" description="CBS" evidence="4">
    <location>
        <begin position="190"/>
        <end position="252"/>
    </location>
</feature>
<dbReference type="PANTHER" id="PTHR43080:SF2">
    <property type="entry name" value="CBS DOMAIN-CONTAINING PROTEIN"/>
    <property type="match status" value="1"/>
</dbReference>
<dbReference type="SUPFAM" id="SSF54631">
    <property type="entry name" value="CBS-domain pair"/>
    <property type="match status" value="2"/>
</dbReference>
<dbReference type="EMBL" id="JAHHGZ010000003">
    <property type="protein sequence ID" value="MBW4666600.1"/>
    <property type="molecule type" value="Genomic_DNA"/>
</dbReference>
<comment type="caution">
    <text evidence="5">The sequence shown here is derived from an EMBL/GenBank/DDBJ whole genome shotgun (WGS) entry which is preliminary data.</text>
</comment>
<accession>A0A951UTB7</accession>
<gene>
    <name evidence="5" type="ORF">KME60_03945</name>
</gene>
<proteinExistence type="predicted"/>
<dbReference type="PANTHER" id="PTHR43080">
    <property type="entry name" value="CBS DOMAIN-CONTAINING PROTEIN CBSX3, MITOCHONDRIAL"/>
    <property type="match status" value="1"/>
</dbReference>
<dbReference type="Gene3D" id="3.10.580.10">
    <property type="entry name" value="CBS-domain"/>
    <property type="match status" value="2"/>
</dbReference>
<evidence type="ECO:0000256" key="1">
    <source>
        <dbReference type="ARBA" id="ARBA00023122"/>
    </source>
</evidence>
<reference evidence="5" key="1">
    <citation type="submission" date="2021-05" db="EMBL/GenBank/DDBJ databases">
        <authorList>
            <person name="Pietrasiak N."/>
            <person name="Ward R."/>
            <person name="Stajich J.E."/>
            <person name="Kurbessoian T."/>
        </authorList>
    </citation>
    <scope>NUCLEOTIDE SEQUENCE</scope>
    <source>
        <strain evidence="5">GSE-NOS-MK-12-04C</strain>
    </source>
</reference>
<evidence type="ECO:0000259" key="4">
    <source>
        <dbReference type="PROSITE" id="PS51371"/>
    </source>
</evidence>
<protein>
    <submittedName>
        <fullName evidence="5">CBS domain-containing protein</fullName>
    </submittedName>
</protein>
<evidence type="ECO:0000256" key="3">
    <source>
        <dbReference type="SAM" id="Coils"/>
    </source>
</evidence>
<dbReference type="AlphaFoldDB" id="A0A951UTB7"/>
<feature type="domain" description="CBS" evidence="4">
    <location>
        <begin position="53"/>
        <end position="113"/>
    </location>
</feature>
<keyword evidence="3" id="KW-0175">Coiled coil</keyword>
<dbReference type="InterPro" id="IPR046342">
    <property type="entry name" value="CBS_dom_sf"/>
</dbReference>
<keyword evidence="1 2" id="KW-0129">CBS domain</keyword>
<reference evidence="5" key="2">
    <citation type="journal article" date="2022" name="Microbiol. Resour. Announc.">
        <title>Metagenome Sequencing to Explore Phylogenomics of Terrestrial Cyanobacteria.</title>
        <authorList>
            <person name="Ward R.D."/>
            <person name="Stajich J.E."/>
            <person name="Johansen J.R."/>
            <person name="Huntemann M."/>
            <person name="Clum A."/>
            <person name="Foster B."/>
            <person name="Foster B."/>
            <person name="Roux S."/>
            <person name="Palaniappan K."/>
            <person name="Varghese N."/>
            <person name="Mukherjee S."/>
            <person name="Reddy T.B.K."/>
            <person name="Daum C."/>
            <person name="Copeland A."/>
            <person name="Chen I.A."/>
            <person name="Ivanova N.N."/>
            <person name="Kyrpides N.C."/>
            <person name="Shapiro N."/>
            <person name="Eloe-Fadrosh E.A."/>
            <person name="Pietrasiak N."/>
        </authorList>
    </citation>
    <scope>NUCLEOTIDE SEQUENCE</scope>
    <source>
        <strain evidence="5">GSE-NOS-MK-12-04C</strain>
    </source>
</reference>
<dbReference type="SMART" id="SM00116">
    <property type="entry name" value="CBS"/>
    <property type="match status" value="3"/>
</dbReference>
<evidence type="ECO:0000256" key="2">
    <source>
        <dbReference type="PROSITE-ProRule" id="PRU00703"/>
    </source>
</evidence>
<evidence type="ECO:0000313" key="5">
    <source>
        <dbReference type="EMBL" id="MBW4666600.1"/>
    </source>
</evidence>
<feature type="domain" description="CBS" evidence="4">
    <location>
        <begin position="120"/>
        <end position="181"/>
    </location>
</feature>
<dbReference type="InterPro" id="IPR000644">
    <property type="entry name" value="CBS_dom"/>
</dbReference>